<dbReference type="Proteomes" id="UP000292564">
    <property type="component" value="Unassembled WGS sequence"/>
</dbReference>
<dbReference type="OrthoDB" id="5966662at2"/>
<keyword evidence="2" id="KW-1133">Transmembrane helix</keyword>
<feature type="compositionally biased region" description="Low complexity" evidence="1">
    <location>
        <begin position="10"/>
        <end position="21"/>
    </location>
</feature>
<feature type="transmembrane region" description="Helical" evidence="2">
    <location>
        <begin position="143"/>
        <end position="163"/>
    </location>
</feature>
<accession>A0A4Q7ZH37</accession>
<reference evidence="3 4" key="1">
    <citation type="submission" date="2019-02" db="EMBL/GenBank/DDBJ databases">
        <title>Sequencing the genomes of 1000 actinobacteria strains.</title>
        <authorList>
            <person name="Klenk H.-P."/>
        </authorList>
    </citation>
    <scope>NUCLEOTIDE SEQUENCE [LARGE SCALE GENOMIC DNA]</scope>
    <source>
        <strain evidence="3 4">DSM 45162</strain>
    </source>
</reference>
<sequence length="176" mass="19170">MSSVTEPGVATGEPPAWATAPAGPPAPQQDRFTRFLQRRWRESPVWAAPVAMLACMGGAVGYTLAVHPTDVAAGAVPTCLLKYTTGFLCPGCGGTRAAWYLLHGDLPAATRHHALFVFVVPFLLYMYVAWAGRRLFGWRLPQLRLSPTTLGVFIGIWGVFTVLRNLPWAPFTALYV</sequence>
<protein>
    <submittedName>
        <fullName evidence="3">Uncharacterized protein DUF2752</fullName>
    </submittedName>
</protein>
<feature type="transmembrane region" description="Helical" evidence="2">
    <location>
        <begin position="44"/>
        <end position="65"/>
    </location>
</feature>
<keyword evidence="2" id="KW-0812">Transmembrane</keyword>
<evidence type="ECO:0000256" key="2">
    <source>
        <dbReference type="SAM" id="Phobius"/>
    </source>
</evidence>
<keyword evidence="2" id="KW-0472">Membrane</keyword>
<comment type="caution">
    <text evidence="3">The sequence shown here is derived from an EMBL/GenBank/DDBJ whole genome shotgun (WGS) entry which is preliminary data.</text>
</comment>
<organism evidence="3 4">
    <name type="scientific">Krasilnikovia cinnamomea</name>
    <dbReference type="NCBI Taxonomy" id="349313"/>
    <lineage>
        <taxon>Bacteria</taxon>
        <taxon>Bacillati</taxon>
        <taxon>Actinomycetota</taxon>
        <taxon>Actinomycetes</taxon>
        <taxon>Micromonosporales</taxon>
        <taxon>Micromonosporaceae</taxon>
        <taxon>Krasilnikovia</taxon>
    </lineage>
</organism>
<gene>
    <name evidence="3" type="ORF">EV385_1434</name>
</gene>
<dbReference type="Pfam" id="PF10825">
    <property type="entry name" value="DUF2752"/>
    <property type="match status" value="1"/>
</dbReference>
<proteinExistence type="predicted"/>
<feature type="transmembrane region" description="Helical" evidence="2">
    <location>
        <begin position="113"/>
        <end position="131"/>
    </location>
</feature>
<keyword evidence="4" id="KW-1185">Reference proteome</keyword>
<dbReference type="EMBL" id="SHKY01000001">
    <property type="protein sequence ID" value="RZU49681.1"/>
    <property type="molecule type" value="Genomic_DNA"/>
</dbReference>
<dbReference type="InterPro" id="IPR021215">
    <property type="entry name" value="DUF2752"/>
</dbReference>
<feature type="region of interest" description="Disordered" evidence="1">
    <location>
        <begin position="1"/>
        <end position="28"/>
    </location>
</feature>
<name>A0A4Q7ZH37_9ACTN</name>
<evidence type="ECO:0000313" key="4">
    <source>
        <dbReference type="Proteomes" id="UP000292564"/>
    </source>
</evidence>
<dbReference type="AlphaFoldDB" id="A0A4Q7ZH37"/>
<dbReference type="RefSeq" id="WP_130508715.1">
    <property type="nucleotide sequence ID" value="NZ_SHKY01000001.1"/>
</dbReference>
<evidence type="ECO:0000313" key="3">
    <source>
        <dbReference type="EMBL" id="RZU49681.1"/>
    </source>
</evidence>
<evidence type="ECO:0000256" key="1">
    <source>
        <dbReference type="SAM" id="MobiDB-lite"/>
    </source>
</evidence>